<name>A0ABD3GXU6_9MARC</name>
<dbReference type="CDD" id="cd01650">
    <property type="entry name" value="RT_nLTR_like"/>
    <property type="match status" value="1"/>
</dbReference>
<dbReference type="Proteomes" id="UP001633002">
    <property type="component" value="Unassembled WGS sequence"/>
</dbReference>
<dbReference type="PANTHER" id="PTHR31635">
    <property type="entry name" value="REVERSE TRANSCRIPTASE DOMAIN-CONTAINING PROTEIN-RELATED"/>
    <property type="match status" value="1"/>
</dbReference>
<evidence type="ECO:0000313" key="3">
    <source>
        <dbReference type="EMBL" id="KAL3683953.1"/>
    </source>
</evidence>
<comment type="caution">
    <text evidence="3">The sequence shown here is derived from an EMBL/GenBank/DDBJ whole genome shotgun (WGS) entry which is preliminary data.</text>
</comment>
<evidence type="ECO:0000259" key="2">
    <source>
        <dbReference type="PROSITE" id="PS50878"/>
    </source>
</evidence>
<accession>A0ABD3GXU6</accession>
<proteinExistence type="predicted"/>
<dbReference type="Pfam" id="PF00078">
    <property type="entry name" value="RVT_1"/>
    <property type="match status" value="1"/>
</dbReference>
<sequence length="801" mass="92363">MSKDFTDCYFSAGSRSGPRFTRQARCGRRLDRSRLDRIYVSAGGSWFDHIAHLKHYGSHIMGDHIPICAKLQLIQCEGDQREKLESYFKLNASILRQAGVKEEIKRIWEDHPVDCTDPRRRWSLGWSRIRNFCRERYQKLKEGNIINGLKRRIEEMRSLLPAECTKSELQELTNLEDELQKLENEEAELWFLRSRSKWLEQGEAPTRYFFNLAKNDTVKSLKRAKAPGLDGVTADFILDCWEVIRVDCIDMICCFWHRKSLLSRDSEGCIKLLAKGGDKKLLTNWRPITLMSCTYELISKLLANRIKHLLPKIIDPEQTGFVPGRRIEDNILTLRLAEEWSRVSGEDNLFVKLDFTKAFDKVAFTFIWHTLRSMGFSEDSIARVRGLMVGGSSKIHVNQKFSKSIKIKRGVRQGCPLAPLLFAMSTQPLMRALRHEEEAGNLQGLKLPRLKSVLHELFADDTSLFIRAQARDFQRARAVIEKFETASGASLNMQKSMVMALRASQNSGWIRDIDCEVAGDRRRFKFLGVWSGRRITQLEVTEKAVEAIEKRLSSWTNQTLTFTSRLLLIKHVLSAIPAHHLMSVGLDAKGIAKIDRAARHFLWGFRKDGKPKLALIAWKKLHLSKELGGLGWTDLRTRMDAQLSRKILRCLSQDGELTNWQRIFTAIVRRHVSNGDREDWTLAEVLLLSKGVRINQAPTLSRIMLSWFRTKKLLQVNQDVLEIPIEFSYKKLEAFLQIVYNVGAAHYTIARKCAKKLNWKTAADMVSSEGGWKSWDQELTARAWFPEESDKRSLELCWNPI</sequence>
<feature type="coiled-coil region" evidence="1">
    <location>
        <begin position="162"/>
        <end position="195"/>
    </location>
</feature>
<evidence type="ECO:0000313" key="4">
    <source>
        <dbReference type="Proteomes" id="UP001633002"/>
    </source>
</evidence>
<reference evidence="3 4" key="1">
    <citation type="submission" date="2024-09" db="EMBL/GenBank/DDBJ databases">
        <title>Chromosome-scale assembly of Riccia sorocarpa.</title>
        <authorList>
            <person name="Paukszto L."/>
        </authorList>
    </citation>
    <scope>NUCLEOTIDE SEQUENCE [LARGE SCALE GENOMIC DNA]</scope>
    <source>
        <strain evidence="3">LP-2024</strain>
        <tissue evidence="3">Aerial parts of the thallus</tissue>
    </source>
</reference>
<protein>
    <recommendedName>
        <fullName evidence="2">Reverse transcriptase domain-containing protein</fullName>
    </recommendedName>
</protein>
<gene>
    <name evidence="3" type="ORF">R1sor_001975</name>
</gene>
<keyword evidence="4" id="KW-1185">Reference proteome</keyword>
<dbReference type="InterPro" id="IPR000477">
    <property type="entry name" value="RT_dom"/>
</dbReference>
<dbReference type="PANTHER" id="PTHR31635:SF196">
    <property type="entry name" value="REVERSE TRANSCRIPTASE DOMAIN-CONTAINING PROTEIN-RELATED"/>
    <property type="match status" value="1"/>
</dbReference>
<dbReference type="PROSITE" id="PS50878">
    <property type="entry name" value="RT_POL"/>
    <property type="match status" value="1"/>
</dbReference>
<organism evidence="3 4">
    <name type="scientific">Riccia sorocarpa</name>
    <dbReference type="NCBI Taxonomy" id="122646"/>
    <lineage>
        <taxon>Eukaryota</taxon>
        <taxon>Viridiplantae</taxon>
        <taxon>Streptophyta</taxon>
        <taxon>Embryophyta</taxon>
        <taxon>Marchantiophyta</taxon>
        <taxon>Marchantiopsida</taxon>
        <taxon>Marchantiidae</taxon>
        <taxon>Marchantiales</taxon>
        <taxon>Ricciaceae</taxon>
        <taxon>Riccia</taxon>
    </lineage>
</organism>
<feature type="domain" description="Reverse transcriptase" evidence="2">
    <location>
        <begin position="254"/>
        <end position="531"/>
    </location>
</feature>
<dbReference type="AlphaFoldDB" id="A0ABD3GXU6"/>
<dbReference type="EMBL" id="JBJQOH010000006">
    <property type="protein sequence ID" value="KAL3683953.1"/>
    <property type="molecule type" value="Genomic_DNA"/>
</dbReference>
<keyword evidence="1" id="KW-0175">Coiled coil</keyword>
<evidence type="ECO:0000256" key="1">
    <source>
        <dbReference type="SAM" id="Coils"/>
    </source>
</evidence>